<gene>
    <name evidence="1" type="ORF">METZ01_LOCUS468510</name>
</gene>
<accession>A0A383B641</accession>
<name>A0A383B641_9ZZZZ</name>
<proteinExistence type="predicted"/>
<protein>
    <submittedName>
        <fullName evidence="1">Uncharacterized protein</fullName>
    </submittedName>
</protein>
<sequence>MATKKATIKIDDKDYDVDDLSEEQKAQVGSLNFADAELTRLGFKVAAMQTARNAYATALKELLGEDEDSEVELSEDD</sequence>
<dbReference type="AlphaFoldDB" id="A0A383B641"/>
<dbReference type="EMBL" id="UINC01197924">
    <property type="protein sequence ID" value="SVE15656.1"/>
    <property type="molecule type" value="Genomic_DNA"/>
</dbReference>
<evidence type="ECO:0000313" key="1">
    <source>
        <dbReference type="EMBL" id="SVE15656.1"/>
    </source>
</evidence>
<reference evidence="1" key="1">
    <citation type="submission" date="2018-05" db="EMBL/GenBank/DDBJ databases">
        <authorList>
            <person name="Lanie J.A."/>
            <person name="Ng W.-L."/>
            <person name="Kazmierczak K.M."/>
            <person name="Andrzejewski T.M."/>
            <person name="Davidsen T.M."/>
            <person name="Wayne K.J."/>
            <person name="Tettelin H."/>
            <person name="Glass J.I."/>
            <person name="Rusch D."/>
            <person name="Podicherti R."/>
            <person name="Tsui H.-C.T."/>
            <person name="Winkler M.E."/>
        </authorList>
    </citation>
    <scope>NUCLEOTIDE SEQUENCE</scope>
</reference>
<organism evidence="1">
    <name type="scientific">marine metagenome</name>
    <dbReference type="NCBI Taxonomy" id="408172"/>
    <lineage>
        <taxon>unclassified sequences</taxon>
        <taxon>metagenomes</taxon>
        <taxon>ecological metagenomes</taxon>
    </lineage>
</organism>